<gene>
    <name evidence="2" type="ORF">RFI_20671</name>
</gene>
<protein>
    <submittedName>
        <fullName evidence="2">Uncharacterized protein</fullName>
    </submittedName>
</protein>
<dbReference type="Proteomes" id="UP000023152">
    <property type="component" value="Unassembled WGS sequence"/>
</dbReference>
<sequence length="136" mass="16289">MRCNSVYVSKISVYKKKKFVHRKQRNNTIKCLKIQRKQLRRSENTVILNILLCYTKDRRPSINQCLFYFVFWSNQNIKYLKKNTIKRSNKKKDTSTNSQLSKAEEESEEGISERLKKQQKLETFEMDCMAIPSIIK</sequence>
<dbReference type="EMBL" id="ASPP01017968">
    <property type="protein sequence ID" value="ETO16668.1"/>
    <property type="molecule type" value="Genomic_DNA"/>
</dbReference>
<keyword evidence="3" id="KW-1185">Reference proteome</keyword>
<proteinExistence type="predicted"/>
<comment type="caution">
    <text evidence="2">The sequence shown here is derived from an EMBL/GenBank/DDBJ whole genome shotgun (WGS) entry which is preliminary data.</text>
</comment>
<organism evidence="2 3">
    <name type="scientific">Reticulomyxa filosa</name>
    <dbReference type="NCBI Taxonomy" id="46433"/>
    <lineage>
        <taxon>Eukaryota</taxon>
        <taxon>Sar</taxon>
        <taxon>Rhizaria</taxon>
        <taxon>Retaria</taxon>
        <taxon>Foraminifera</taxon>
        <taxon>Monothalamids</taxon>
        <taxon>Reticulomyxidae</taxon>
        <taxon>Reticulomyxa</taxon>
    </lineage>
</organism>
<evidence type="ECO:0000256" key="1">
    <source>
        <dbReference type="SAM" id="MobiDB-lite"/>
    </source>
</evidence>
<dbReference type="AlphaFoldDB" id="X6MRM7"/>
<name>X6MRM7_RETFI</name>
<evidence type="ECO:0000313" key="3">
    <source>
        <dbReference type="Proteomes" id="UP000023152"/>
    </source>
</evidence>
<evidence type="ECO:0000313" key="2">
    <source>
        <dbReference type="EMBL" id="ETO16668.1"/>
    </source>
</evidence>
<accession>X6MRM7</accession>
<feature type="region of interest" description="Disordered" evidence="1">
    <location>
        <begin position="86"/>
        <end position="114"/>
    </location>
</feature>
<reference evidence="2 3" key="1">
    <citation type="journal article" date="2013" name="Curr. Biol.">
        <title>The Genome of the Foraminiferan Reticulomyxa filosa.</title>
        <authorList>
            <person name="Glockner G."/>
            <person name="Hulsmann N."/>
            <person name="Schleicher M."/>
            <person name="Noegel A.A."/>
            <person name="Eichinger L."/>
            <person name="Gallinger C."/>
            <person name="Pawlowski J."/>
            <person name="Sierra R."/>
            <person name="Euteneuer U."/>
            <person name="Pillet L."/>
            <person name="Moustafa A."/>
            <person name="Platzer M."/>
            <person name="Groth M."/>
            <person name="Szafranski K."/>
            <person name="Schliwa M."/>
        </authorList>
    </citation>
    <scope>NUCLEOTIDE SEQUENCE [LARGE SCALE GENOMIC DNA]</scope>
</reference>